<protein>
    <submittedName>
        <fullName evidence="1">Uncharacterized protein</fullName>
    </submittedName>
</protein>
<evidence type="ECO:0000313" key="1">
    <source>
        <dbReference type="EMBL" id="OAD75749.1"/>
    </source>
</evidence>
<reference evidence="2" key="1">
    <citation type="submission" date="2015-06" db="EMBL/GenBank/DDBJ databases">
        <title>Expansion of signal transduction pathways in fungi by whole-genome duplication.</title>
        <authorList>
            <consortium name="DOE Joint Genome Institute"/>
            <person name="Corrochano L.M."/>
            <person name="Kuo A."/>
            <person name="Marcet-Houben M."/>
            <person name="Polaino S."/>
            <person name="Salamov A."/>
            <person name="Villalobos J.M."/>
            <person name="Alvarez M.I."/>
            <person name="Avalos J."/>
            <person name="Benito E.P."/>
            <person name="Benoit I."/>
            <person name="Burger G."/>
            <person name="Camino L.P."/>
            <person name="Canovas D."/>
            <person name="Cerda-Olmedo E."/>
            <person name="Cheng J.-F."/>
            <person name="Dominguez A."/>
            <person name="Elias M."/>
            <person name="Eslava A.P."/>
            <person name="Glaser F."/>
            <person name="Grimwood J."/>
            <person name="Gutierrez G."/>
            <person name="Heitman J."/>
            <person name="Henrissat B."/>
            <person name="Iturriaga E.A."/>
            <person name="Lang B.F."/>
            <person name="Lavin J.L."/>
            <person name="Lee S."/>
            <person name="Li W."/>
            <person name="Lindquist E."/>
            <person name="Lopez-Garcia S."/>
            <person name="Luque E.M."/>
            <person name="Marcos A.T."/>
            <person name="Martin J."/>
            <person name="McCluskey K."/>
            <person name="Medina H.R."/>
            <person name="Miralles-Duran A."/>
            <person name="Miyazaki A."/>
            <person name="Munoz-Torres E."/>
            <person name="Oguiza J.A."/>
            <person name="Ohm R."/>
            <person name="Olmedo M."/>
            <person name="Orejas M."/>
            <person name="Ortiz-Castellanos L."/>
            <person name="Pisabarro A.G."/>
            <person name="Rodriguez-Romero J."/>
            <person name="Ruiz-Herrera J."/>
            <person name="Ruiz-Vazquez R."/>
            <person name="Sanz C."/>
            <person name="Schackwitz W."/>
            <person name="Schmutz J."/>
            <person name="Shahriari M."/>
            <person name="Shelest E."/>
            <person name="Silva-Franco F."/>
            <person name="Soanes D."/>
            <person name="Syed K."/>
            <person name="Tagua V.G."/>
            <person name="Talbot N.J."/>
            <person name="Thon M."/>
            <person name="De vries R.P."/>
            <person name="Wiebenga A."/>
            <person name="Yadav J.S."/>
            <person name="Braun E.L."/>
            <person name="Baker S."/>
            <person name="Garre V."/>
            <person name="Horwitz B."/>
            <person name="Torres-Martinez S."/>
            <person name="Idnurm A."/>
            <person name="Herrera-Estrella A."/>
            <person name="Gabaldon T."/>
            <person name="Grigoriev I.V."/>
        </authorList>
    </citation>
    <scope>NUCLEOTIDE SEQUENCE [LARGE SCALE GENOMIC DNA]</scope>
    <source>
        <strain evidence="2">NRRL 1555(-)</strain>
    </source>
</reference>
<dbReference type="GeneID" id="28996201"/>
<keyword evidence="2" id="KW-1185">Reference proteome</keyword>
<dbReference type="VEuPathDB" id="FungiDB:PHYBLDRAFT_165737"/>
<dbReference type="EMBL" id="KV440976">
    <property type="protein sequence ID" value="OAD75749.1"/>
    <property type="molecule type" value="Genomic_DNA"/>
</dbReference>
<organism evidence="1 2">
    <name type="scientific">Phycomyces blakesleeanus (strain ATCC 8743b / DSM 1359 / FGSC 10004 / NBRC 33097 / NRRL 1555)</name>
    <dbReference type="NCBI Taxonomy" id="763407"/>
    <lineage>
        <taxon>Eukaryota</taxon>
        <taxon>Fungi</taxon>
        <taxon>Fungi incertae sedis</taxon>
        <taxon>Mucoromycota</taxon>
        <taxon>Mucoromycotina</taxon>
        <taxon>Mucoromycetes</taxon>
        <taxon>Mucorales</taxon>
        <taxon>Phycomycetaceae</taxon>
        <taxon>Phycomyces</taxon>
    </lineage>
</organism>
<dbReference type="AlphaFoldDB" id="A0A167NF13"/>
<proteinExistence type="predicted"/>
<accession>A0A167NF13</accession>
<dbReference type="RefSeq" id="XP_018293789.1">
    <property type="nucleotide sequence ID" value="XM_018435295.1"/>
</dbReference>
<sequence>MPETKGISAKTYMRCCNFAFKSHIRINTMSICFDNPYKNYVCIYWEGVDSPTCLQSFHNDILIVTLKHIFGTLSMKGSIYVYLVNGSPRISKPLINSIILLISTNNVSFPSSTFSFQNNIGYMLKTMKGYKHVFAAHIFGREYSPLDAAYLLIRFAEHLVMIPWMSTH</sequence>
<dbReference type="InParanoid" id="A0A167NF13"/>
<gene>
    <name evidence="1" type="ORF">PHYBLDRAFT_165737</name>
</gene>
<evidence type="ECO:0000313" key="2">
    <source>
        <dbReference type="Proteomes" id="UP000077315"/>
    </source>
</evidence>
<name>A0A167NF13_PHYB8</name>
<dbReference type="Proteomes" id="UP000077315">
    <property type="component" value="Unassembled WGS sequence"/>
</dbReference>